<name>A0A9P4LDY5_9PLEO</name>
<dbReference type="EMBL" id="ML976614">
    <property type="protein sequence ID" value="KAF1851288.1"/>
    <property type="molecule type" value="Genomic_DNA"/>
</dbReference>
<accession>A0A9P4LDY5</accession>
<organism evidence="1 2">
    <name type="scientific">Cucurbitaria berberidis CBS 394.84</name>
    <dbReference type="NCBI Taxonomy" id="1168544"/>
    <lineage>
        <taxon>Eukaryota</taxon>
        <taxon>Fungi</taxon>
        <taxon>Dikarya</taxon>
        <taxon>Ascomycota</taxon>
        <taxon>Pezizomycotina</taxon>
        <taxon>Dothideomycetes</taxon>
        <taxon>Pleosporomycetidae</taxon>
        <taxon>Pleosporales</taxon>
        <taxon>Pleosporineae</taxon>
        <taxon>Cucurbitariaceae</taxon>
        <taxon>Cucurbitaria</taxon>
    </lineage>
</organism>
<evidence type="ECO:0000313" key="1">
    <source>
        <dbReference type="EMBL" id="KAF1851288.1"/>
    </source>
</evidence>
<protein>
    <submittedName>
        <fullName evidence="1">Uncharacterized protein</fullName>
    </submittedName>
</protein>
<dbReference type="AlphaFoldDB" id="A0A9P4LDY5"/>
<dbReference type="Proteomes" id="UP000800039">
    <property type="component" value="Unassembled WGS sequence"/>
</dbReference>
<dbReference type="OrthoDB" id="5423818at2759"/>
<dbReference type="RefSeq" id="XP_040793851.1">
    <property type="nucleotide sequence ID" value="XM_040927892.1"/>
</dbReference>
<dbReference type="GeneID" id="63845145"/>
<reference evidence="1" key="1">
    <citation type="submission" date="2020-01" db="EMBL/GenBank/DDBJ databases">
        <authorList>
            <consortium name="DOE Joint Genome Institute"/>
            <person name="Haridas S."/>
            <person name="Albert R."/>
            <person name="Binder M."/>
            <person name="Bloem J."/>
            <person name="Labutti K."/>
            <person name="Salamov A."/>
            <person name="Andreopoulos B."/>
            <person name="Baker S.E."/>
            <person name="Barry K."/>
            <person name="Bills G."/>
            <person name="Bluhm B.H."/>
            <person name="Cannon C."/>
            <person name="Castanera R."/>
            <person name="Culley D.E."/>
            <person name="Daum C."/>
            <person name="Ezra D."/>
            <person name="Gonzalez J.B."/>
            <person name="Henrissat B."/>
            <person name="Kuo A."/>
            <person name="Liang C."/>
            <person name="Lipzen A."/>
            <person name="Lutzoni F."/>
            <person name="Magnuson J."/>
            <person name="Mondo S."/>
            <person name="Nolan M."/>
            <person name="Ohm R."/>
            <person name="Pangilinan J."/>
            <person name="Park H.-J."/>
            <person name="Ramirez L."/>
            <person name="Alfaro M."/>
            <person name="Sun H."/>
            <person name="Tritt A."/>
            <person name="Yoshinaga Y."/>
            <person name="Zwiers L.-H."/>
            <person name="Turgeon B.G."/>
            <person name="Goodwin S.B."/>
            <person name="Spatafora J.W."/>
            <person name="Crous P.W."/>
            <person name="Grigoriev I.V."/>
        </authorList>
    </citation>
    <scope>NUCLEOTIDE SEQUENCE</scope>
    <source>
        <strain evidence="1">CBS 394.84</strain>
    </source>
</reference>
<gene>
    <name evidence="1" type="ORF">K460DRAFT_273591</name>
</gene>
<sequence>MISIPSPSIPTMPTHNLRSFAQNPAIIAGTQTTAILMARILTSFPIMMRSQDSLPPFIHPYSLSNVPGSESKSLESLTTCMSLMQMVSTSAHGGRKLLWKNVRLECERLQGEYARLDRWELLSSMQALLIYMLVRVQEGETMYNNIDVLLLSTVWIVSSGLYQQLGNVPCGAASGLGYGPTQDDWIFEESRRRLALVCKCTRMLFSLEPIRGCVMQDGFLLAPLPARKQLWEARDEYSWMLENRRDVGVPSVFGIMLDGQMVKLNEPQALLSGQGISVQSERSKESSVNWQEWCSGMDGLGALVMLAASLPTS</sequence>
<comment type="caution">
    <text evidence="1">The sequence shown here is derived from an EMBL/GenBank/DDBJ whole genome shotgun (WGS) entry which is preliminary data.</text>
</comment>
<keyword evidence="2" id="KW-1185">Reference proteome</keyword>
<evidence type="ECO:0000313" key="2">
    <source>
        <dbReference type="Proteomes" id="UP000800039"/>
    </source>
</evidence>
<proteinExistence type="predicted"/>